<dbReference type="OrthoDB" id="6515144at2759"/>
<feature type="non-terminal residue" evidence="2">
    <location>
        <position position="1"/>
    </location>
</feature>
<dbReference type="Proteomes" id="UP000288716">
    <property type="component" value="Unassembled WGS sequence"/>
</dbReference>
<accession>A0A443SWE9</accession>
<sequence>NRCEYILKLRLKHTGTQIYFVYRLTGPMEVTSVVNNGASLVCNVSTRTEDEIQLVFWYKNSNATGPPIYTLDIRDTNPIHFISEPLKNRAMFNFSVRPPLLIISPVKQSDSGYYSCRADYKWSRTQSSTVKLNVIVTEHITYFVYCAMRWS</sequence>
<dbReference type="STRING" id="299467.A0A443SWE9"/>
<comment type="caution">
    <text evidence="2">The sequence shown here is derived from an EMBL/GenBank/DDBJ whole genome shotgun (WGS) entry which is preliminary data.</text>
</comment>
<evidence type="ECO:0000259" key="1">
    <source>
        <dbReference type="PROSITE" id="PS50835"/>
    </source>
</evidence>
<proteinExistence type="predicted"/>
<dbReference type="Pfam" id="PF07686">
    <property type="entry name" value="V-set"/>
    <property type="match status" value="1"/>
</dbReference>
<dbReference type="PANTHER" id="PTHR23278:SF19">
    <property type="entry name" value="OBSCURIN"/>
    <property type="match status" value="1"/>
</dbReference>
<dbReference type="InterPro" id="IPR013783">
    <property type="entry name" value="Ig-like_fold"/>
</dbReference>
<dbReference type="EMBL" id="NCKV01000050">
    <property type="protein sequence ID" value="RWS31830.1"/>
    <property type="molecule type" value="Genomic_DNA"/>
</dbReference>
<evidence type="ECO:0000313" key="3">
    <source>
        <dbReference type="Proteomes" id="UP000288716"/>
    </source>
</evidence>
<dbReference type="InterPro" id="IPR007110">
    <property type="entry name" value="Ig-like_dom"/>
</dbReference>
<dbReference type="Gene3D" id="2.60.40.10">
    <property type="entry name" value="Immunoglobulins"/>
    <property type="match status" value="1"/>
</dbReference>
<organism evidence="2 3">
    <name type="scientific">Leptotrombidium deliense</name>
    <dbReference type="NCBI Taxonomy" id="299467"/>
    <lineage>
        <taxon>Eukaryota</taxon>
        <taxon>Metazoa</taxon>
        <taxon>Ecdysozoa</taxon>
        <taxon>Arthropoda</taxon>
        <taxon>Chelicerata</taxon>
        <taxon>Arachnida</taxon>
        <taxon>Acari</taxon>
        <taxon>Acariformes</taxon>
        <taxon>Trombidiformes</taxon>
        <taxon>Prostigmata</taxon>
        <taxon>Anystina</taxon>
        <taxon>Parasitengona</taxon>
        <taxon>Trombiculoidea</taxon>
        <taxon>Trombiculidae</taxon>
        <taxon>Leptotrombidium</taxon>
    </lineage>
</organism>
<dbReference type="CDD" id="cd00096">
    <property type="entry name" value="Ig"/>
    <property type="match status" value="1"/>
</dbReference>
<gene>
    <name evidence="2" type="ORF">B4U80_05487</name>
</gene>
<feature type="domain" description="Ig-like" evidence="1">
    <location>
        <begin position="27"/>
        <end position="133"/>
    </location>
</feature>
<dbReference type="InterPro" id="IPR036179">
    <property type="entry name" value="Ig-like_dom_sf"/>
</dbReference>
<protein>
    <submittedName>
        <fullName evidence="2">Lachesin-like protein</fullName>
    </submittedName>
</protein>
<evidence type="ECO:0000313" key="2">
    <source>
        <dbReference type="EMBL" id="RWS31830.1"/>
    </source>
</evidence>
<keyword evidence="3" id="KW-1185">Reference proteome</keyword>
<dbReference type="PANTHER" id="PTHR23278">
    <property type="entry name" value="SIDESTEP PROTEIN"/>
    <property type="match status" value="1"/>
</dbReference>
<dbReference type="SMART" id="SM00409">
    <property type="entry name" value="IG"/>
    <property type="match status" value="1"/>
</dbReference>
<name>A0A443SWE9_9ACAR</name>
<dbReference type="InterPro" id="IPR003599">
    <property type="entry name" value="Ig_sub"/>
</dbReference>
<dbReference type="AlphaFoldDB" id="A0A443SWE9"/>
<reference evidence="2 3" key="1">
    <citation type="journal article" date="2018" name="Gigascience">
        <title>Genomes of trombidid mites reveal novel predicted allergens and laterally-transferred genes associated with secondary metabolism.</title>
        <authorList>
            <person name="Dong X."/>
            <person name="Chaisiri K."/>
            <person name="Xia D."/>
            <person name="Armstrong S.D."/>
            <person name="Fang Y."/>
            <person name="Donnelly M.J."/>
            <person name="Kadowaki T."/>
            <person name="McGarry J.W."/>
            <person name="Darby A.C."/>
            <person name="Makepeace B.L."/>
        </authorList>
    </citation>
    <scope>NUCLEOTIDE SEQUENCE [LARGE SCALE GENOMIC DNA]</scope>
    <source>
        <strain evidence="2">UoL-UT</strain>
    </source>
</reference>
<dbReference type="InterPro" id="IPR013106">
    <property type="entry name" value="Ig_V-set"/>
</dbReference>
<dbReference type="SUPFAM" id="SSF48726">
    <property type="entry name" value="Immunoglobulin"/>
    <property type="match status" value="1"/>
</dbReference>
<dbReference type="VEuPathDB" id="VectorBase:LDEU000211"/>
<dbReference type="PROSITE" id="PS50835">
    <property type="entry name" value="IG_LIKE"/>
    <property type="match status" value="1"/>
</dbReference>